<dbReference type="SUPFAM" id="SSF52540">
    <property type="entry name" value="P-loop containing nucleoside triphosphate hydrolases"/>
    <property type="match status" value="1"/>
</dbReference>
<name>A0A9P7CY49_9AGAM</name>
<comment type="caution">
    <text evidence="1">The sequence shown here is derived from an EMBL/GenBank/DDBJ whole genome shotgun (WGS) entry which is preliminary data.</text>
</comment>
<accession>A0A9P7CY49</accession>
<proteinExistence type="predicted"/>
<dbReference type="EMBL" id="JABBWD010000054">
    <property type="protein sequence ID" value="KAG1772199.1"/>
    <property type="molecule type" value="Genomic_DNA"/>
</dbReference>
<dbReference type="InterPro" id="IPR038718">
    <property type="entry name" value="SNF2-like_sf"/>
</dbReference>
<dbReference type="InterPro" id="IPR027417">
    <property type="entry name" value="P-loop_NTPase"/>
</dbReference>
<feature type="non-terminal residue" evidence="1">
    <location>
        <position position="138"/>
    </location>
</feature>
<evidence type="ECO:0008006" key="3">
    <source>
        <dbReference type="Google" id="ProtNLM"/>
    </source>
</evidence>
<protein>
    <recommendedName>
        <fullName evidence="3">SNF2 N-terminal domain-containing protein</fullName>
    </recommendedName>
</protein>
<sequence>ESVPEFDLDATDNCDFQWSEGVEQYNNMSEDDLWTILGLPEKQIPFFNLLHDPYGDCDPWTEDGQAWLKENGEPLALCWHQLVGLVKMVKNAFCGMPVLLMDEVGLGKTVQVTALIAVLSFYREFYAVHNRFPGKIGR</sequence>
<dbReference type="AlphaFoldDB" id="A0A9P7CY49"/>
<evidence type="ECO:0000313" key="2">
    <source>
        <dbReference type="Proteomes" id="UP000714275"/>
    </source>
</evidence>
<organism evidence="1 2">
    <name type="scientific">Suillus placidus</name>
    <dbReference type="NCBI Taxonomy" id="48579"/>
    <lineage>
        <taxon>Eukaryota</taxon>
        <taxon>Fungi</taxon>
        <taxon>Dikarya</taxon>
        <taxon>Basidiomycota</taxon>
        <taxon>Agaricomycotina</taxon>
        <taxon>Agaricomycetes</taxon>
        <taxon>Agaricomycetidae</taxon>
        <taxon>Boletales</taxon>
        <taxon>Suillineae</taxon>
        <taxon>Suillaceae</taxon>
        <taxon>Suillus</taxon>
    </lineage>
</organism>
<dbReference type="Gene3D" id="3.40.50.10810">
    <property type="entry name" value="Tandem AAA-ATPase domain"/>
    <property type="match status" value="1"/>
</dbReference>
<dbReference type="Proteomes" id="UP000714275">
    <property type="component" value="Unassembled WGS sequence"/>
</dbReference>
<feature type="non-terminal residue" evidence="1">
    <location>
        <position position="1"/>
    </location>
</feature>
<evidence type="ECO:0000313" key="1">
    <source>
        <dbReference type="EMBL" id="KAG1772199.1"/>
    </source>
</evidence>
<gene>
    <name evidence="1" type="ORF">EV702DRAFT_948017</name>
</gene>
<dbReference type="OrthoDB" id="3270319at2759"/>
<reference evidence="1" key="1">
    <citation type="journal article" date="2020" name="New Phytol.">
        <title>Comparative genomics reveals dynamic genome evolution in host specialist ectomycorrhizal fungi.</title>
        <authorList>
            <person name="Lofgren L.A."/>
            <person name="Nguyen N.H."/>
            <person name="Vilgalys R."/>
            <person name="Ruytinx J."/>
            <person name="Liao H.L."/>
            <person name="Branco S."/>
            <person name="Kuo A."/>
            <person name="LaButti K."/>
            <person name="Lipzen A."/>
            <person name="Andreopoulos W."/>
            <person name="Pangilinan J."/>
            <person name="Riley R."/>
            <person name="Hundley H."/>
            <person name="Na H."/>
            <person name="Barry K."/>
            <person name="Grigoriev I.V."/>
            <person name="Stajich J.E."/>
            <person name="Kennedy P.G."/>
        </authorList>
    </citation>
    <scope>NUCLEOTIDE SEQUENCE</scope>
    <source>
        <strain evidence="1">DOB743</strain>
    </source>
</reference>
<keyword evidence="2" id="KW-1185">Reference proteome</keyword>